<keyword evidence="7" id="KW-1185">Reference proteome</keyword>
<evidence type="ECO:0000313" key="6">
    <source>
        <dbReference type="EMBL" id="GLS24237.1"/>
    </source>
</evidence>
<evidence type="ECO:0000256" key="3">
    <source>
        <dbReference type="ARBA" id="ARBA00022833"/>
    </source>
</evidence>
<dbReference type="RefSeq" id="WP_284317152.1">
    <property type="nucleotide sequence ID" value="NZ_BSPC01000096.1"/>
</dbReference>
<evidence type="ECO:0000256" key="4">
    <source>
        <dbReference type="ARBA" id="ARBA00023239"/>
    </source>
</evidence>
<dbReference type="Pfam" id="PF04828">
    <property type="entry name" value="GFA"/>
    <property type="match status" value="1"/>
</dbReference>
<organism evidence="6 7">
    <name type="scientific">Labrys miyagiensis</name>
    <dbReference type="NCBI Taxonomy" id="346912"/>
    <lineage>
        <taxon>Bacteria</taxon>
        <taxon>Pseudomonadati</taxon>
        <taxon>Pseudomonadota</taxon>
        <taxon>Alphaproteobacteria</taxon>
        <taxon>Hyphomicrobiales</taxon>
        <taxon>Xanthobacteraceae</taxon>
        <taxon>Labrys</taxon>
    </lineage>
</organism>
<dbReference type="PROSITE" id="PS51891">
    <property type="entry name" value="CENP_V_GFA"/>
    <property type="match status" value="1"/>
</dbReference>
<evidence type="ECO:0000256" key="1">
    <source>
        <dbReference type="ARBA" id="ARBA00005495"/>
    </source>
</evidence>
<sequence>MAEVNENPVRATGGCLCGSVRYTIRGALRDAWACHCILCRRQQSHFAAYAACDPADLEIAPTNKLRWYRSSPTARRGFCSKCGTQIFWDGKGSDHISVSAGSLNEPTGLKLVKHICVNQKGDYYEISDGLPQEA</sequence>
<dbReference type="Proteomes" id="UP001156882">
    <property type="component" value="Unassembled WGS sequence"/>
</dbReference>
<dbReference type="SUPFAM" id="SSF51316">
    <property type="entry name" value="Mss4-like"/>
    <property type="match status" value="1"/>
</dbReference>
<dbReference type="InterPro" id="IPR011057">
    <property type="entry name" value="Mss4-like_sf"/>
</dbReference>
<keyword evidence="4" id="KW-0456">Lyase</keyword>
<proteinExistence type="inferred from homology"/>
<reference evidence="7" key="1">
    <citation type="journal article" date="2019" name="Int. J. Syst. Evol. Microbiol.">
        <title>The Global Catalogue of Microorganisms (GCM) 10K type strain sequencing project: providing services to taxonomists for standard genome sequencing and annotation.</title>
        <authorList>
            <consortium name="The Broad Institute Genomics Platform"/>
            <consortium name="The Broad Institute Genome Sequencing Center for Infectious Disease"/>
            <person name="Wu L."/>
            <person name="Ma J."/>
        </authorList>
    </citation>
    <scope>NUCLEOTIDE SEQUENCE [LARGE SCALE GENOMIC DNA]</scope>
    <source>
        <strain evidence="7">NBRC 101365</strain>
    </source>
</reference>
<dbReference type="Gene3D" id="3.90.1590.10">
    <property type="entry name" value="glutathione-dependent formaldehyde- activating enzyme (gfa)"/>
    <property type="match status" value="1"/>
</dbReference>
<evidence type="ECO:0000259" key="5">
    <source>
        <dbReference type="PROSITE" id="PS51891"/>
    </source>
</evidence>
<dbReference type="EMBL" id="BSPC01000096">
    <property type="protein sequence ID" value="GLS24237.1"/>
    <property type="molecule type" value="Genomic_DNA"/>
</dbReference>
<dbReference type="InterPro" id="IPR006913">
    <property type="entry name" value="CENP-V/GFA"/>
</dbReference>
<accession>A0ABQ6D126</accession>
<evidence type="ECO:0000256" key="2">
    <source>
        <dbReference type="ARBA" id="ARBA00022723"/>
    </source>
</evidence>
<keyword evidence="3" id="KW-0862">Zinc</keyword>
<comment type="caution">
    <text evidence="6">The sequence shown here is derived from an EMBL/GenBank/DDBJ whole genome shotgun (WGS) entry which is preliminary data.</text>
</comment>
<gene>
    <name evidence="6" type="ORF">GCM10007874_72580</name>
</gene>
<keyword evidence="2" id="KW-0479">Metal-binding</keyword>
<comment type="similarity">
    <text evidence="1">Belongs to the Gfa family.</text>
</comment>
<feature type="domain" description="CENP-V/GFA" evidence="5">
    <location>
        <begin position="11"/>
        <end position="125"/>
    </location>
</feature>
<dbReference type="PANTHER" id="PTHR33337">
    <property type="entry name" value="GFA DOMAIN-CONTAINING PROTEIN"/>
    <property type="match status" value="1"/>
</dbReference>
<evidence type="ECO:0000313" key="7">
    <source>
        <dbReference type="Proteomes" id="UP001156882"/>
    </source>
</evidence>
<protein>
    <submittedName>
        <fullName evidence="6">Aldehyde-activating protein</fullName>
    </submittedName>
</protein>
<dbReference type="PANTHER" id="PTHR33337:SF40">
    <property type="entry name" value="CENP-V_GFA DOMAIN-CONTAINING PROTEIN-RELATED"/>
    <property type="match status" value="1"/>
</dbReference>
<name>A0ABQ6D126_9HYPH</name>